<dbReference type="AlphaFoldDB" id="A0AAW9KCB1"/>
<dbReference type="Proteomes" id="UP001290462">
    <property type="component" value="Unassembled WGS sequence"/>
</dbReference>
<accession>A0AAW9KCB1</accession>
<organism evidence="1 2">
    <name type="scientific">Carnobacterium maltaromaticum</name>
    <name type="common">Carnobacterium piscicola</name>
    <dbReference type="NCBI Taxonomy" id="2751"/>
    <lineage>
        <taxon>Bacteria</taxon>
        <taxon>Bacillati</taxon>
        <taxon>Bacillota</taxon>
        <taxon>Bacilli</taxon>
        <taxon>Lactobacillales</taxon>
        <taxon>Carnobacteriaceae</taxon>
        <taxon>Carnobacterium</taxon>
    </lineage>
</organism>
<sequence length="112" mass="13730">MFGVGWLWSISEKKLIKKLNVMNKYYLEKSNRAIILKQSYYDHSRRKKHIEYINELLYEGKKGKYLLRFSDIRLEVVFILDDSACWYLRQLLFELKENNYQEFFKSENQGED</sequence>
<protein>
    <submittedName>
        <fullName evidence="1">Uncharacterized protein</fullName>
    </submittedName>
</protein>
<dbReference type="EMBL" id="JAVBVO010000046">
    <property type="protein sequence ID" value="MDZ5760836.1"/>
    <property type="molecule type" value="Genomic_DNA"/>
</dbReference>
<name>A0AAW9KCB1_CARML</name>
<proteinExistence type="predicted"/>
<gene>
    <name evidence="1" type="ORF">RAK27_19510</name>
</gene>
<reference evidence="1" key="1">
    <citation type="submission" date="2023-08" db="EMBL/GenBank/DDBJ databases">
        <title>Genomic characterization of piscicolin 126 produced by Carnobacterium maltaromaticum CM22 strain isolated from salmon (Salmo salar).</title>
        <authorList>
            <person name="Gonzalez-Gragera E."/>
            <person name="Garcia-Lopez J.D."/>
            <person name="Teso-Perez C."/>
            <person name="Gimenez-Hernandez I."/>
            <person name="Peralta-Sanchez J.M."/>
            <person name="Valdivia E."/>
            <person name="Montalban-Lopez M."/>
            <person name="Martin-Platero A.M."/>
            <person name="Banos A."/>
            <person name="Martinez-Bueno M."/>
        </authorList>
    </citation>
    <scope>NUCLEOTIDE SEQUENCE</scope>
    <source>
        <strain evidence="1">CM22</strain>
    </source>
</reference>
<evidence type="ECO:0000313" key="2">
    <source>
        <dbReference type="Proteomes" id="UP001290462"/>
    </source>
</evidence>
<comment type="caution">
    <text evidence="1">The sequence shown here is derived from an EMBL/GenBank/DDBJ whole genome shotgun (WGS) entry which is preliminary data.</text>
</comment>
<evidence type="ECO:0000313" key="1">
    <source>
        <dbReference type="EMBL" id="MDZ5760836.1"/>
    </source>
</evidence>